<dbReference type="KEGG" id="stq:Spith_0553"/>
<dbReference type="NCBIfam" id="TIGR02138">
    <property type="entry name" value="phosphate_pstC"/>
    <property type="match status" value="1"/>
</dbReference>
<accession>G0G9T3</accession>
<evidence type="ECO:0000259" key="7">
    <source>
        <dbReference type="PROSITE" id="PS50928"/>
    </source>
</evidence>
<evidence type="ECO:0000256" key="5">
    <source>
        <dbReference type="RuleBase" id="RU363032"/>
    </source>
</evidence>
<keyword evidence="5" id="KW-0813">Transport</keyword>
<evidence type="ECO:0000256" key="3">
    <source>
        <dbReference type="ARBA" id="ARBA00022989"/>
    </source>
</evidence>
<name>G0G9T3_WINT7</name>
<dbReference type="PANTHER" id="PTHR42727">
    <property type="entry name" value="PHOSPHATE TRANSPORT SYSTEM PERMEASE PROTEIN"/>
    <property type="match status" value="1"/>
</dbReference>
<dbReference type="InterPro" id="IPR000515">
    <property type="entry name" value="MetI-like"/>
</dbReference>
<proteinExistence type="inferred from homology"/>
<protein>
    <recommendedName>
        <fullName evidence="6">Phosphate transport system permease protein</fullName>
    </recommendedName>
</protein>
<reference evidence="8 9" key="1">
    <citation type="submission" date="2011-06" db="EMBL/GenBank/DDBJ databases">
        <title>The complete genome of Spirochaeta thermophila DSM 6578.</title>
        <authorList>
            <consortium name="US DOE Joint Genome Institute (JGI-PGF)"/>
            <person name="Lucas S."/>
            <person name="Lapidus A."/>
            <person name="Bruce D."/>
            <person name="Goodwin L."/>
            <person name="Pitluck S."/>
            <person name="Peters L."/>
            <person name="Kyrpides N."/>
            <person name="Mavromatis K."/>
            <person name="Ivanova N."/>
            <person name="Mikailova N."/>
            <person name="Pagani I."/>
            <person name="Chertkov O."/>
            <person name="Detter J.C."/>
            <person name="Tapia R."/>
            <person name="Han C."/>
            <person name="Land M."/>
            <person name="Hauser L."/>
            <person name="Markowitz V."/>
            <person name="Cheng J.-F."/>
            <person name="Hugenholtz P."/>
            <person name="Woyke T."/>
            <person name="Wu D."/>
            <person name="Spring S."/>
            <person name="Merkhoffer B."/>
            <person name="Schneider S."/>
            <person name="Klenk H.-P."/>
            <person name="Eisen J.A."/>
        </authorList>
    </citation>
    <scope>NUCLEOTIDE SEQUENCE [LARGE SCALE GENOMIC DNA]</scope>
    <source>
        <strain evidence="9">ATCC 700085 / DSM 6578 / Z-1203</strain>
    </source>
</reference>
<dbReference type="GO" id="GO:0005886">
    <property type="term" value="C:plasma membrane"/>
    <property type="evidence" value="ECO:0007669"/>
    <property type="project" value="UniProtKB-SubCell"/>
</dbReference>
<evidence type="ECO:0000313" key="8">
    <source>
        <dbReference type="EMBL" id="AEJ60833.1"/>
    </source>
</evidence>
<dbReference type="Gene3D" id="1.10.3720.10">
    <property type="entry name" value="MetI-like"/>
    <property type="match status" value="1"/>
</dbReference>
<dbReference type="PROSITE" id="PS50928">
    <property type="entry name" value="ABC_TM1"/>
    <property type="match status" value="1"/>
</dbReference>
<comment type="similarity">
    <text evidence="6">Belongs to the binding-protein-dependent transport system permease family. CysTW subfamily.</text>
</comment>
<feature type="transmembrane region" description="Helical" evidence="5">
    <location>
        <begin position="117"/>
        <end position="137"/>
    </location>
</feature>
<dbReference type="HOGENOM" id="CLU_033621_1_0_12"/>
<dbReference type="Proteomes" id="UP000007254">
    <property type="component" value="Chromosome"/>
</dbReference>
<feature type="domain" description="ABC transmembrane type-1" evidence="7">
    <location>
        <begin position="77"/>
        <end position="296"/>
    </location>
</feature>
<dbReference type="InterPro" id="IPR035906">
    <property type="entry name" value="MetI-like_sf"/>
</dbReference>
<dbReference type="GO" id="GO:0005315">
    <property type="term" value="F:phosphate transmembrane transporter activity"/>
    <property type="evidence" value="ECO:0007669"/>
    <property type="project" value="InterPro"/>
</dbReference>
<dbReference type="EMBL" id="CP002903">
    <property type="protein sequence ID" value="AEJ60833.1"/>
    <property type="molecule type" value="Genomic_DNA"/>
</dbReference>
<evidence type="ECO:0000313" key="9">
    <source>
        <dbReference type="Proteomes" id="UP000007254"/>
    </source>
</evidence>
<dbReference type="PANTHER" id="PTHR42727:SF1">
    <property type="entry name" value="PHOSPHATE TRANSPORT SYSTEM PERMEASE"/>
    <property type="match status" value="1"/>
</dbReference>
<evidence type="ECO:0000256" key="2">
    <source>
        <dbReference type="ARBA" id="ARBA00022692"/>
    </source>
</evidence>
<dbReference type="AlphaFoldDB" id="G0G9T3"/>
<dbReference type="InterPro" id="IPR011864">
    <property type="entry name" value="Phosphate_PstC"/>
</dbReference>
<gene>
    <name evidence="8" type="ordered locus">Spith_0553</name>
</gene>
<feature type="transmembrane region" description="Helical" evidence="5">
    <location>
        <begin position="21"/>
        <end position="42"/>
    </location>
</feature>
<evidence type="ECO:0000256" key="1">
    <source>
        <dbReference type="ARBA" id="ARBA00004651"/>
    </source>
</evidence>
<keyword evidence="6" id="KW-1003">Cell membrane</keyword>
<feature type="transmembrane region" description="Helical" evidence="5">
    <location>
        <begin position="81"/>
        <end position="105"/>
    </location>
</feature>
<feature type="transmembrane region" description="Helical" evidence="5">
    <location>
        <begin position="277"/>
        <end position="296"/>
    </location>
</feature>
<dbReference type="GO" id="GO:0006817">
    <property type="term" value="P:phosphate ion transport"/>
    <property type="evidence" value="ECO:0007669"/>
    <property type="project" value="UniProtKB-KW"/>
</dbReference>
<organism evidence="8 9">
    <name type="scientific">Winmispira thermophila (strain ATCC 700085 / DSM 6578 / Z-1203)</name>
    <name type="common">Spirochaeta thermophila</name>
    <dbReference type="NCBI Taxonomy" id="869211"/>
    <lineage>
        <taxon>Bacteria</taxon>
        <taxon>Pseudomonadati</taxon>
        <taxon>Spirochaetota</taxon>
        <taxon>Spirochaetia</taxon>
        <taxon>Winmispirales</taxon>
        <taxon>Winmispiraceae</taxon>
        <taxon>Winmispira</taxon>
    </lineage>
</organism>
<keyword evidence="9" id="KW-1185">Reference proteome</keyword>
<comment type="function">
    <text evidence="6">Part of the binding-protein-dependent transport system for phosphate; probably responsible for the translocation of the substrate across the membrane.</text>
</comment>
<feature type="transmembrane region" description="Helical" evidence="5">
    <location>
        <begin position="202"/>
        <end position="223"/>
    </location>
</feature>
<feature type="transmembrane region" description="Helical" evidence="5">
    <location>
        <begin position="149"/>
        <end position="169"/>
    </location>
</feature>
<comment type="subcellular location">
    <subcellularLocation>
        <location evidence="1 5">Cell membrane</location>
        <topology evidence="1 5">Multi-pass membrane protein</topology>
    </subcellularLocation>
</comment>
<keyword evidence="3 5" id="KW-1133">Transmembrane helix</keyword>
<keyword evidence="4 5" id="KW-0472">Membrane</keyword>
<evidence type="ECO:0000256" key="6">
    <source>
        <dbReference type="RuleBase" id="RU363054"/>
    </source>
</evidence>
<sequence>MSEMNSLSPPPHRTERWVRRVLLFMAGMSVLITAGIVLVLLVDSLSFFRDVSPLHFLTSTRWSPTIQPYSFGVLPLLSGTLAFTLCTALIALPIGLLTAIFLAEYAPEGLRAVLKPALEVLAGIPTVVYGYFALVYVTPFLKTYLFPEISTFNTLSASIVVAIMIIPTVSSISEDAMRAVPRSLRYAAYALGTTKFQTVRTVVLPSALSGIVSSFILGISRVIGETMAVTIAAGNLSRMVNIFDPADAFLRPIQTMTAAMVEVGISDVTGESMAYKSLYAVGLVLFLFTLGLNLIAGRIRRRFREKYQ</sequence>
<dbReference type="CDD" id="cd06261">
    <property type="entry name" value="TM_PBP2"/>
    <property type="match status" value="1"/>
</dbReference>
<dbReference type="SUPFAM" id="SSF161098">
    <property type="entry name" value="MetI-like"/>
    <property type="match status" value="1"/>
</dbReference>
<keyword evidence="2 5" id="KW-0812">Transmembrane</keyword>
<dbReference type="RefSeq" id="WP_014624217.1">
    <property type="nucleotide sequence ID" value="NC_017583.1"/>
</dbReference>
<dbReference type="STRING" id="869211.Spith_0553"/>
<dbReference type="Pfam" id="PF00528">
    <property type="entry name" value="BPD_transp_1"/>
    <property type="match status" value="1"/>
</dbReference>
<evidence type="ECO:0000256" key="4">
    <source>
        <dbReference type="ARBA" id="ARBA00023136"/>
    </source>
</evidence>
<keyword evidence="6" id="KW-0592">Phosphate transport</keyword>